<organism evidence="1 2">
    <name type="scientific">Apostasia shenzhenica</name>
    <dbReference type="NCBI Taxonomy" id="1088818"/>
    <lineage>
        <taxon>Eukaryota</taxon>
        <taxon>Viridiplantae</taxon>
        <taxon>Streptophyta</taxon>
        <taxon>Embryophyta</taxon>
        <taxon>Tracheophyta</taxon>
        <taxon>Spermatophyta</taxon>
        <taxon>Magnoliopsida</taxon>
        <taxon>Liliopsida</taxon>
        <taxon>Asparagales</taxon>
        <taxon>Orchidaceae</taxon>
        <taxon>Apostasioideae</taxon>
        <taxon>Apostasia</taxon>
    </lineage>
</organism>
<gene>
    <name evidence="1" type="ORF">AXF42_Ash015436</name>
</gene>
<dbReference type="Proteomes" id="UP000236161">
    <property type="component" value="Unassembled WGS sequence"/>
</dbReference>
<reference evidence="1 2" key="1">
    <citation type="journal article" date="2017" name="Nature">
        <title>The Apostasia genome and the evolution of orchids.</title>
        <authorList>
            <person name="Zhang G.Q."/>
            <person name="Liu K.W."/>
            <person name="Li Z."/>
            <person name="Lohaus R."/>
            <person name="Hsiao Y.Y."/>
            <person name="Niu S.C."/>
            <person name="Wang J.Y."/>
            <person name="Lin Y.C."/>
            <person name="Xu Q."/>
            <person name="Chen L.J."/>
            <person name="Yoshida K."/>
            <person name="Fujiwara S."/>
            <person name="Wang Z.W."/>
            <person name="Zhang Y.Q."/>
            <person name="Mitsuda N."/>
            <person name="Wang M."/>
            <person name="Liu G.H."/>
            <person name="Pecoraro L."/>
            <person name="Huang H.X."/>
            <person name="Xiao X.J."/>
            <person name="Lin M."/>
            <person name="Wu X.Y."/>
            <person name="Wu W.L."/>
            <person name="Chen Y.Y."/>
            <person name="Chang S.B."/>
            <person name="Sakamoto S."/>
            <person name="Ohme-Takagi M."/>
            <person name="Yagi M."/>
            <person name="Zeng S.J."/>
            <person name="Shen C.Y."/>
            <person name="Yeh C.M."/>
            <person name="Luo Y.B."/>
            <person name="Tsai W.C."/>
            <person name="Van de Peer Y."/>
            <person name="Liu Z.J."/>
        </authorList>
    </citation>
    <scope>NUCLEOTIDE SEQUENCE [LARGE SCALE GENOMIC DNA]</scope>
    <source>
        <strain evidence="2">cv. Shenzhen</strain>
        <tissue evidence="1">Stem</tissue>
    </source>
</reference>
<name>A0A2H9ZS74_9ASPA</name>
<protein>
    <submittedName>
        <fullName evidence="1">Uncharacterized protein</fullName>
    </submittedName>
</protein>
<accession>A0A2H9ZS74</accession>
<proteinExistence type="predicted"/>
<sequence length="71" mass="8044">MITERGRRRAVSSQLCDAIRSLDSLSISALRSSLLHYFEKLYMSGVVVGDDRRCYSFSSSGYQRTEVTVCE</sequence>
<dbReference type="AlphaFoldDB" id="A0A2H9ZS74"/>
<evidence type="ECO:0000313" key="1">
    <source>
        <dbReference type="EMBL" id="PKA46145.1"/>
    </source>
</evidence>
<dbReference type="EMBL" id="KZ454427">
    <property type="protein sequence ID" value="PKA46145.1"/>
    <property type="molecule type" value="Genomic_DNA"/>
</dbReference>
<keyword evidence="2" id="KW-1185">Reference proteome</keyword>
<evidence type="ECO:0000313" key="2">
    <source>
        <dbReference type="Proteomes" id="UP000236161"/>
    </source>
</evidence>